<feature type="region of interest" description="Disordered" evidence="1">
    <location>
        <begin position="144"/>
        <end position="166"/>
    </location>
</feature>
<gene>
    <name evidence="2" type="ORF">TTEB3V08_LOCUS5436</name>
</gene>
<protein>
    <submittedName>
        <fullName evidence="2">Uncharacterized protein</fullName>
    </submittedName>
</protein>
<name>A0A7R9IFH8_9NEOP</name>
<proteinExistence type="predicted"/>
<accession>A0A7R9IFH8</accession>
<dbReference type="AlphaFoldDB" id="A0A7R9IFH8"/>
<dbReference type="EMBL" id="OE001708">
    <property type="protein sequence ID" value="CAD7457443.1"/>
    <property type="molecule type" value="Genomic_DNA"/>
</dbReference>
<evidence type="ECO:0000256" key="1">
    <source>
        <dbReference type="SAM" id="MobiDB-lite"/>
    </source>
</evidence>
<evidence type="ECO:0000313" key="2">
    <source>
        <dbReference type="EMBL" id="CAD7457443.1"/>
    </source>
</evidence>
<reference evidence="2" key="1">
    <citation type="submission" date="2020-11" db="EMBL/GenBank/DDBJ databases">
        <authorList>
            <person name="Tran Van P."/>
        </authorList>
    </citation>
    <scope>NUCLEOTIDE SEQUENCE</scope>
</reference>
<organism evidence="2">
    <name type="scientific">Timema tahoe</name>
    <dbReference type="NCBI Taxonomy" id="61484"/>
    <lineage>
        <taxon>Eukaryota</taxon>
        <taxon>Metazoa</taxon>
        <taxon>Ecdysozoa</taxon>
        <taxon>Arthropoda</taxon>
        <taxon>Hexapoda</taxon>
        <taxon>Insecta</taxon>
        <taxon>Pterygota</taxon>
        <taxon>Neoptera</taxon>
        <taxon>Polyneoptera</taxon>
        <taxon>Phasmatodea</taxon>
        <taxon>Timematodea</taxon>
        <taxon>Timematoidea</taxon>
        <taxon>Timematidae</taxon>
        <taxon>Timema</taxon>
    </lineage>
</organism>
<sequence length="177" mass="19712">MPPRRPPWPEDVQTKVAQETSPLGCSGWYLCLPQARSMSAQKSTRNQPPWLFWSVNVRSKEHKKPAPLAVLVGTCVCPKLGQCPLKRTQETSPHGCSGWYLCVPLVRKSRCIGGHVNKDVSLIWYGSQELGRLNIEEVNPHLHGGRMENHLGKNPPSSPDRDLNLDLPVLGSLAQHD</sequence>